<evidence type="ECO:0000256" key="4">
    <source>
        <dbReference type="ARBA" id="ARBA00012530"/>
    </source>
</evidence>
<sequence>MSSISIELFDALKPQKSLALLENVSPDTSIRALKKIIAENKHLLPADRQSLRLDAKGKALRDEQTVGMLNLPSKGAQLFIKDLGPQVGWTTVFLAEYGGPLLIYPIFFMRPSVIYGDVSSSVDIAVALGLLCWTFHYLKRILETIFVHRFSNATMPRFNLFKNCTYYWGFTAFISYFINHPLYTPPAFGAKQVFGALAAFIFCEMGNLSIHLLLRNLRPPGTKIRKVPIPNKNPLTKLFLLVSCPNYTYEVGSWIAFSIMTQSLPALIFTICGFMQMAIWAQAKHRAYLRDFPSYPKSRKAIVPFLL</sequence>
<dbReference type="EMBL" id="JBGFUD010000052">
    <property type="protein sequence ID" value="MFH4973503.1"/>
    <property type="molecule type" value="Genomic_DNA"/>
</dbReference>
<feature type="transmembrane region" description="Helical" evidence="17">
    <location>
        <begin position="193"/>
        <end position="214"/>
    </location>
</feature>
<feature type="domain" description="Ubiquitin-like" evidence="18">
    <location>
        <begin position="2"/>
        <end position="71"/>
    </location>
</feature>
<keyword evidence="10 17" id="KW-1133">Transmembrane helix</keyword>
<comment type="catalytic activity">
    <reaction evidence="15">
        <text>a very-long-chain 2,3-saturated fatty acyl-CoA + NADP(+) = a very-long-chain (2E)-enoyl-CoA + NADPH + H(+)</text>
        <dbReference type="Rhea" id="RHEA:14473"/>
        <dbReference type="ChEBI" id="CHEBI:15378"/>
        <dbReference type="ChEBI" id="CHEBI:57783"/>
        <dbReference type="ChEBI" id="CHEBI:58349"/>
        <dbReference type="ChEBI" id="CHEBI:83724"/>
        <dbReference type="ChEBI" id="CHEBI:83728"/>
        <dbReference type="EC" id="1.3.1.93"/>
    </reaction>
</comment>
<accession>A0ABD6E1R1</accession>
<comment type="subcellular location">
    <subcellularLocation>
        <location evidence="1">Endoplasmic reticulum membrane</location>
        <topology evidence="1">Multi-pass membrane protein</topology>
    </subcellularLocation>
</comment>
<reference evidence="19 20" key="1">
    <citation type="submission" date="2024-08" db="EMBL/GenBank/DDBJ databases">
        <title>Gnathostoma spinigerum genome.</title>
        <authorList>
            <person name="Gonzalez-Bertolin B."/>
            <person name="Monzon S."/>
            <person name="Zaballos A."/>
            <person name="Jimenez P."/>
            <person name="Dekumyoy P."/>
            <person name="Varona S."/>
            <person name="Cuesta I."/>
            <person name="Sumanam S."/>
            <person name="Adisakwattana P."/>
            <person name="Gasser R.B."/>
            <person name="Hernandez-Gonzalez A."/>
            <person name="Young N.D."/>
            <person name="Perteguer M.J."/>
        </authorList>
    </citation>
    <scope>NUCLEOTIDE SEQUENCE [LARGE SCALE GENOMIC DNA]</scope>
    <source>
        <strain evidence="19">AL3</strain>
        <tissue evidence="19">Liver</tissue>
    </source>
</reference>
<dbReference type="InterPro" id="IPR039357">
    <property type="entry name" value="SRD5A/TECR"/>
</dbReference>
<evidence type="ECO:0000256" key="16">
    <source>
        <dbReference type="ARBA" id="ARBA00058640"/>
    </source>
</evidence>
<name>A0ABD6E1R1_9BILA</name>
<comment type="function">
    <text evidence="16">Catalyzes the last of the four reactions of the long-chain fatty acids elongation cycle. This endoplasmic reticulum-bound enzymatic process, allows the addition of 2 carbons to the chain of long- and very long-chain fatty acids/VLCFAs per cycle. This enzyme reduces the trans-2,3-enoyl-CoA fatty acid intermediate to an acyl-CoA that can be further elongated by entering a new cycle of elongation. Thereby, it participates in the production of VLCFAs of different chain lengths that are involved in multiple biological processes as precursors of membrane lipids and lipid mediators.</text>
</comment>
<evidence type="ECO:0000256" key="12">
    <source>
        <dbReference type="ARBA" id="ARBA00023098"/>
    </source>
</evidence>
<dbReference type="Pfam" id="PF21696">
    <property type="entry name" value="TECR_N"/>
    <property type="match status" value="1"/>
</dbReference>
<gene>
    <name evidence="19" type="ORF">AB6A40_000212</name>
</gene>
<dbReference type="Pfam" id="PF02544">
    <property type="entry name" value="Steroid_dh"/>
    <property type="match status" value="1"/>
</dbReference>
<keyword evidence="6 17" id="KW-0812">Transmembrane</keyword>
<dbReference type="PANTHER" id="PTHR10556:SF28">
    <property type="entry name" value="VERY-LONG-CHAIN ENOYL-COA REDUCTASE"/>
    <property type="match status" value="1"/>
</dbReference>
<keyword evidence="13 17" id="KW-0472">Membrane</keyword>
<dbReference type="InterPro" id="IPR029071">
    <property type="entry name" value="Ubiquitin-like_domsf"/>
</dbReference>
<keyword evidence="14" id="KW-0275">Fatty acid biosynthesis</keyword>
<dbReference type="GO" id="GO:0006633">
    <property type="term" value="P:fatty acid biosynthetic process"/>
    <property type="evidence" value="ECO:0007669"/>
    <property type="project" value="UniProtKB-KW"/>
</dbReference>
<dbReference type="PROSITE" id="PS50053">
    <property type="entry name" value="UBIQUITIN_2"/>
    <property type="match status" value="1"/>
</dbReference>
<evidence type="ECO:0000256" key="17">
    <source>
        <dbReference type="SAM" id="Phobius"/>
    </source>
</evidence>
<feature type="transmembrane region" description="Helical" evidence="17">
    <location>
        <begin position="87"/>
        <end position="107"/>
    </location>
</feature>
<dbReference type="GO" id="GO:0005789">
    <property type="term" value="C:endoplasmic reticulum membrane"/>
    <property type="evidence" value="ECO:0007669"/>
    <property type="project" value="UniProtKB-SubCell"/>
</dbReference>
<evidence type="ECO:0000256" key="6">
    <source>
        <dbReference type="ARBA" id="ARBA00022692"/>
    </source>
</evidence>
<dbReference type="Gene3D" id="3.10.20.90">
    <property type="entry name" value="Phosphatidylinositol 3-kinase Catalytic Subunit, Chain A, domain 1"/>
    <property type="match status" value="1"/>
</dbReference>
<evidence type="ECO:0000256" key="14">
    <source>
        <dbReference type="ARBA" id="ARBA00023160"/>
    </source>
</evidence>
<dbReference type="AlphaFoldDB" id="A0ABD6E1R1"/>
<evidence type="ECO:0000256" key="11">
    <source>
        <dbReference type="ARBA" id="ARBA00023002"/>
    </source>
</evidence>
<evidence type="ECO:0000256" key="5">
    <source>
        <dbReference type="ARBA" id="ARBA00022516"/>
    </source>
</evidence>
<feature type="transmembrane region" description="Helical" evidence="17">
    <location>
        <begin position="235"/>
        <end position="257"/>
    </location>
</feature>
<evidence type="ECO:0000313" key="19">
    <source>
        <dbReference type="EMBL" id="MFH4973503.1"/>
    </source>
</evidence>
<keyword evidence="12" id="KW-0443">Lipid metabolism</keyword>
<keyword evidence="9" id="KW-0521">NADP</keyword>
<protein>
    <recommendedName>
        <fullName evidence="4">very-long-chain enoyl-CoA reductase</fullName>
        <ecNumber evidence="4">1.3.1.93</ecNumber>
    </recommendedName>
</protein>
<evidence type="ECO:0000256" key="8">
    <source>
        <dbReference type="ARBA" id="ARBA00022832"/>
    </source>
</evidence>
<feature type="transmembrane region" description="Helical" evidence="17">
    <location>
        <begin position="263"/>
        <end position="281"/>
    </location>
</feature>
<feature type="transmembrane region" description="Helical" evidence="17">
    <location>
        <begin position="113"/>
        <end position="138"/>
    </location>
</feature>
<feature type="transmembrane region" description="Helical" evidence="17">
    <location>
        <begin position="159"/>
        <end position="178"/>
    </location>
</feature>
<evidence type="ECO:0000256" key="13">
    <source>
        <dbReference type="ARBA" id="ARBA00023136"/>
    </source>
</evidence>
<evidence type="ECO:0000256" key="1">
    <source>
        <dbReference type="ARBA" id="ARBA00004477"/>
    </source>
</evidence>
<evidence type="ECO:0000256" key="3">
    <source>
        <dbReference type="ARBA" id="ARBA00007742"/>
    </source>
</evidence>
<comment type="pathway">
    <text evidence="2">Lipid metabolism; fatty acid biosynthesis.</text>
</comment>
<evidence type="ECO:0000256" key="9">
    <source>
        <dbReference type="ARBA" id="ARBA00022857"/>
    </source>
</evidence>
<dbReference type="GO" id="GO:0102758">
    <property type="term" value="F:very-long-chain enoyl-CoA reductase activity"/>
    <property type="evidence" value="ECO:0007669"/>
    <property type="project" value="UniProtKB-EC"/>
</dbReference>
<organism evidence="19 20">
    <name type="scientific">Gnathostoma spinigerum</name>
    <dbReference type="NCBI Taxonomy" id="75299"/>
    <lineage>
        <taxon>Eukaryota</taxon>
        <taxon>Metazoa</taxon>
        <taxon>Ecdysozoa</taxon>
        <taxon>Nematoda</taxon>
        <taxon>Chromadorea</taxon>
        <taxon>Rhabditida</taxon>
        <taxon>Spirurina</taxon>
        <taxon>Gnathostomatomorpha</taxon>
        <taxon>Gnathostomatoidea</taxon>
        <taxon>Gnathostomatidae</taxon>
        <taxon>Gnathostoma</taxon>
    </lineage>
</organism>
<dbReference type="PANTHER" id="PTHR10556">
    <property type="entry name" value="3-OXO-5-ALPHA-STEROID 4-DEHYDROGENASE"/>
    <property type="match status" value="1"/>
</dbReference>
<dbReference type="EC" id="1.3.1.93" evidence="4"/>
<evidence type="ECO:0000256" key="15">
    <source>
        <dbReference type="ARBA" id="ARBA00051495"/>
    </source>
</evidence>
<comment type="similarity">
    <text evidence="3">Belongs to the steroid 5-alpha reductase family.</text>
</comment>
<evidence type="ECO:0000256" key="10">
    <source>
        <dbReference type="ARBA" id="ARBA00022989"/>
    </source>
</evidence>
<dbReference type="InterPro" id="IPR000626">
    <property type="entry name" value="Ubiquitin-like_dom"/>
</dbReference>
<keyword evidence="11" id="KW-0560">Oxidoreductase</keyword>
<dbReference type="SUPFAM" id="SSF54236">
    <property type="entry name" value="Ubiquitin-like"/>
    <property type="match status" value="1"/>
</dbReference>
<keyword evidence="7" id="KW-0256">Endoplasmic reticulum</keyword>
<dbReference type="PROSITE" id="PS50244">
    <property type="entry name" value="S5A_REDUCTASE"/>
    <property type="match status" value="1"/>
</dbReference>
<proteinExistence type="inferred from homology"/>
<keyword evidence="8" id="KW-0276">Fatty acid metabolism</keyword>
<dbReference type="Proteomes" id="UP001608902">
    <property type="component" value="Unassembled WGS sequence"/>
</dbReference>
<evidence type="ECO:0000259" key="18">
    <source>
        <dbReference type="PROSITE" id="PS50053"/>
    </source>
</evidence>
<comment type="caution">
    <text evidence="19">The sequence shown here is derived from an EMBL/GenBank/DDBJ whole genome shotgun (WGS) entry which is preliminary data.</text>
</comment>
<evidence type="ECO:0000313" key="20">
    <source>
        <dbReference type="Proteomes" id="UP001608902"/>
    </source>
</evidence>
<evidence type="ECO:0000256" key="2">
    <source>
        <dbReference type="ARBA" id="ARBA00005194"/>
    </source>
</evidence>
<dbReference type="InterPro" id="IPR049127">
    <property type="entry name" value="TECR-like_N"/>
</dbReference>
<keyword evidence="20" id="KW-1185">Reference proteome</keyword>
<keyword evidence="5" id="KW-0444">Lipid biosynthesis</keyword>
<evidence type="ECO:0000256" key="7">
    <source>
        <dbReference type="ARBA" id="ARBA00022824"/>
    </source>
</evidence>
<dbReference type="FunFam" id="1.20.120.1630:FF:000010">
    <property type="entry name" value="Steroid alpha reductase family protein"/>
    <property type="match status" value="1"/>
</dbReference>
<dbReference type="InterPro" id="IPR001104">
    <property type="entry name" value="3-oxo-5_a-steroid_4-DH_C"/>
</dbReference>